<dbReference type="PANTHER" id="PTHR43583">
    <property type="entry name" value="2-IMINOACETATE SYNTHASE"/>
    <property type="match status" value="1"/>
</dbReference>
<comment type="caution">
    <text evidence="8">The sequence shown here is derived from an EMBL/GenBank/DDBJ whole genome shotgun (WGS) entry which is preliminary data.</text>
</comment>
<evidence type="ECO:0000256" key="1">
    <source>
        <dbReference type="ARBA" id="ARBA00001966"/>
    </source>
</evidence>
<evidence type="ECO:0000256" key="2">
    <source>
        <dbReference type="ARBA" id="ARBA00022485"/>
    </source>
</evidence>
<dbReference type="GO" id="GO:0003824">
    <property type="term" value="F:catalytic activity"/>
    <property type="evidence" value="ECO:0007669"/>
    <property type="project" value="InterPro"/>
</dbReference>
<keyword evidence="4" id="KW-0479">Metal-binding</keyword>
<dbReference type="GO" id="GO:0051539">
    <property type="term" value="F:4 iron, 4 sulfur cluster binding"/>
    <property type="evidence" value="ECO:0007669"/>
    <property type="project" value="UniProtKB-KW"/>
</dbReference>
<dbReference type="NCBIfam" id="TIGR03955">
    <property type="entry name" value="rSAM_HydG"/>
    <property type="match status" value="1"/>
</dbReference>
<dbReference type="SFLD" id="SFLDS00029">
    <property type="entry name" value="Radical_SAM"/>
    <property type="match status" value="1"/>
</dbReference>
<dbReference type="InterPro" id="IPR013785">
    <property type="entry name" value="Aldolase_TIM"/>
</dbReference>
<dbReference type="InterPro" id="IPR034428">
    <property type="entry name" value="ThiH/NoCL/HydG-like"/>
</dbReference>
<dbReference type="Pfam" id="PF06968">
    <property type="entry name" value="BATS"/>
    <property type="match status" value="1"/>
</dbReference>
<dbReference type="SFLD" id="SFLDF00319">
    <property type="entry name" value="Fe_hydrogenase_maturase_(HydG"/>
    <property type="match status" value="1"/>
</dbReference>
<feature type="domain" description="Radical SAM core" evidence="7">
    <location>
        <begin position="82"/>
        <end position="313"/>
    </location>
</feature>
<dbReference type="PROSITE" id="PS51918">
    <property type="entry name" value="RADICAL_SAM"/>
    <property type="match status" value="1"/>
</dbReference>
<evidence type="ECO:0000259" key="7">
    <source>
        <dbReference type="PROSITE" id="PS51918"/>
    </source>
</evidence>
<dbReference type="InterPro" id="IPR058240">
    <property type="entry name" value="rSAM_sf"/>
</dbReference>
<evidence type="ECO:0000313" key="9">
    <source>
        <dbReference type="Proteomes" id="UP000823635"/>
    </source>
</evidence>
<keyword evidence="5" id="KW-0408">Iron</keyword>
<protein>
    <submittedName>
        <fullName evidence="8">[FeFe] hydrogenase H-cluster radical SAM maturase HydG</fullName>
    </submittedName>
</protein>
<comment type="cofactor">
    <cofactor evidence="1">
        <name>[4Fe-4S] cluster</name>
        <dbReference type="ChEBI" id="CHEBI:49883"/>
    </cofactor>
</comment>
<gene>
    <name evidence="8" type="primary">hydG</name>
    <name evidence="8" type="ORF">IAC68_05840</name>
</gene>
<reference evidence="8" key="1">
    <citation type="submission" date="2020-10" db="EMBL/GenBank/DDBJ databases">
        <authorList>
            <person name="Gilroy R."/>
        </authorList>
    </citation>
    <scope>NUCLEOTIDE SEQUENCE</scope>
    <source>
        <strain evidence="8">15467</strain>
    </source>
</reference>
<dbReference type="AlphaFoldDB" id="A0A9D9DLT7"/>
<reference evidence="8" key="2">
    <citation type="journal article" date="2021" name="PeerJ">
        <title>Extensive microbial diversity within the chicken gut microbiome revealed by metagenomics and culture.</title>
        <authorList>
            <person name="Gilroy R."/>
            <person name="Ravi A."/>
            <person name="Getino M."/>
            <person name="Pursley I."/>
            <person name="Horton D.L."/>
            <person name="Alikhan N.F."/>
            <person name="Baker D."/>
            <person name="Gharbi K."/>
            <person name="Hall N."/>
            <person name="Watson M."/>
            <person name="Adriaenssens E.M."/>
            <person name="Foster-Nyarko E."/>
            <person name="Jarju S."/>
            <person name="Secka A."/>
            <person name="Antonio M."/>
            <person name="Oren A."/>
            <person name="Chaudhuri R.R."/>
            <person name="La Ragione R."/>
            <person name="Hildebrand F."/>
            <person name="Pallen M.J."/>
        </authorList>
    </citation>
    <scope>NUCLEOTIDE SEQUENCE</scope>
    <source>
        <strain evidence="8">15467</strain>
    </source>
</reference>
<dbReference type="InterPro" id="IPR010722">
    <property type="entry name" value="BATS_dom"/>
</dbReference>
<name>A0A9D9DLT7_9BACT</name>
<dbReference type="GO" id="GO:0044272">
    <property type="term" value="P:sulfur compound biosynthetic process"/>
    <property type="evidence" value="ECO:0007669"/>
    <property type="project" value="UniProtKB-ARBA"/>
</dbReference>
<dbReference type="PANTHER" id="PTHR43583:SF2">
    <property type="entry name" value="THIAZOLE BIOSYNTHESIS PROTEIN"/>
    <property type="match status" value="1"/>
</dbReference>
<dbReference type="GO" id="GO:0046872">
    <property type="term" value="F:metal ion binding"/>
    <property type="evidence" value="ECO:0007669"/>
    <property type="project" value="UniProtKB-KW"/>
</dbReference>
<dbReference type="InterPro" id="IPR007197">
    <property type="entry name" value="rSAM"/>
</dbReference>
<keyword evidence="6" id="KW-0411">Iron-sulfur</keyword>
<evidence type="ECO:0000256" key="5">
    <source>
        <dbReference type="ARBA" id="ARBA00023004"/>
    </source>
</evidence>
<dbReference type="SFLD" id="SFLDG01060">
    <property type="entry name" value="BATS_domain_containing"/>
    <property type="match status" value="1"/>
</dbReference>
<dbReference type="SMART" id="SM00876">
    <property type="entry name" value="BATS"/>
    <property type="match status" value="1"/>
</dbReference>
<evidence type="ECO:0000256" key="6">
    <source>
        <dbReference type="ARBA" id="ARBA00023014"/>
    </source>
</evidence>
<dbReference type="GO" id="GO:0042364">
    <property type="term" value="P:water-soluble vitamin biosynthetic process"/>
    <property type="evidence" value="ECO:0007669"/>
    <property type="project" value="UniProtKB-ARBA"/>
</dbReference>
<sequence>MKFDHTDISNGHGIDFIDEPLINSLIDENIEEDPVLCREIFAKSKSKQPFNLQDTAALIAIRSEGLLHELFETARELKREIYGKRIVLFAPLYVGNHCVNDCKYCGFRRSAKGTVRKTLTKEELVKEIYNLEDLGHKRLILVFGESPKYTPEFIADCVRICYSTKKGNGEIRRVNINAAPLDIEGYRTVKSAGIGTFQVFQETYHRETYARYHPANDIKGDYMWRLNAMDRAFMGGIDDMGIGVLFGLYDWRFELLSLVSHSIHLQDRYGVGPHTISFPRIQPAQDMNLPLPYRVTDEQFKKLVAILRLAVPYTGLIMTARESEEIRDQVMEFGVSQIDAGTRLEIGGYQNRDREQELSREQFRVGDTRNLDDVIHWLLKNEFIPSFCTSCYRVGRTGEHFMEYAIPGFIKKFCTPNAMLTLAEYLEDYATPETKEAGYSVIEKNLQSMEESEQKQKILSKLEAIKTGKRDLLF</sequence>
<evidence type="ECO:0000256" key="4">
    <source>
        <dbReference type="ARBA" id="ARBA00022723"/>
    </source>
</evidence>
<dbReference type="SUPFAM" id="SSF102114">
    <property type="entry name" value="Radical SAM enzymes"/>
    <property type="match status" value="1"/>
</dbReference>
<dbReference type="Gene3D" id="3.20.20.70">
    <property type="entry name" value="Aldolase class I"/>
    <property type="match status" value="1"/>
</dbReference>
<dbReference type="SFLD" id="SFLDG01081">
    <property type="entry name" value="cleavage_of_the_Ca-Cb_bond_in"/>
    <property type="match status" value="1"/>
</dbReference>
<organism evidence="8 9">
    <name type="scientific">Candidatus Egerieousia excrementavium</name>
    <dbReference type="NCBI Taxonomy" id="2840778"/>
    <lineage>
        <taxon>Bacteria</taxon>
        <taxon>Pseudomonadati</taxon>
        <taxon>Bacteroidota</taxon>
        <taxon>Bacteroidia</taxon>
        <taxon>Bacteroidales</taxon>
        <taxon>Candidatus Egerieousia</taxon>
    </lineage>
</organism>
<dbReference type="InterPro" id="IPR024007">
    <property type="entry name" value="FeFe-hyd_mat_HydG"/>
</dbReference>
<dbReference type="EMBL" id="JADINB010000129">
    <property type="protein sequence ID" value="MBO8429432.1"/>
    <property type="molecule type" value="Genomic_DNA"/>
</dbReference>
<evidence type="ECO:0000256" key="3">
    <source>
        <dbReference type="ARBA" id="ARBA00022691"/>
    </source>
</evidence>
<dbReference type="Pfam" id="PF04055">
    <property type="entry name" value="Radical_SAM"/>
    <property type="match status" value="1"/>
</dbReference>
<evidence type="ECO:0000313" key="8">
    <source>
        <dbReference type="EMBL" id="MBO8429432.1"/>
    </source>
</evidence>
<accession>A0A9D9DLT7</accession>
<keyword evidence="3" id="KW-0949">S-adenosyl-L-methionine</keyword>
<dbReference type="Proteomes" id="UP000823635">
    <property type="component" value="Unassembled WGS sequence"/>
</dbReference>
<proteinExistence type="predicted"/>
<keyword evidence="2" id="KW-0004">4Fe-4S</keyword>